<dbReference type="PANTHER" id="PTHR33446:SF2">
    <property type="entry name" value="PROTEIN TONB"/>
    <property type="match status" value="1"/>
</dbReference>
<dbReference type="InterPro" id="IPR037682">
    <property type="entry name" value="TonB_C"/>
</dbReference>
<dbReference type="GO" id="GO:0031992">
    <property type="term" value="F:energy transducer activity"/>
    <property type="evidence" value="ECO:0007669"/>
    <property type="project" value="TreeGrafter"/>
</dbReference>
<dbReference type="SUPFAM" id="SSF74653">
    <property type="entry name" value="TolA/TonB C-terminal domain"/>
    <property type="match status" value="1"/>
</dbReference>
<protein>
    <submittedName>
        <fullName evidence="11">Ferric siderophore transport system, periplasmic binding protein TonB</fullName>
    </submittedName>
</protein>
<dbReference type="AlphaFoldDB" id="A0A3B1BWZ9"/>
<sequence length="381" mass="42583">MKKIIYIMFIAVIAFSCNESRVKIIPNYDLEYYSEKDVKSPAIPKDSTLANSLNKRIAELLKTYSKENGKNYGLSLNWRLYINKEGRVDFIKYFGNKYNPRIIDDSKSSFSRKIIKQLLPEIEKWEFTPATIFDNYVNSSIDLNGMFAFTPKGTVKIYRPVKFNSEGNQFADYFVAVEQMPSPIGGIMAIQKNIHYPEIAKRAGIEGRVFVKAYIDSTGTVAKTELIRGIGSGCDEEAMNAVKKVKFNPGMQRGKRVNVQVTVPILFKLSNGSDTPKNSDLKDQLLLTYEKDINSSGLSKLSGKIISAKGGIPIAAANILLVGTKLGAASNNNGEFFISKIPPGEYLLQVFHPTYGKHDMGKIYIKANKNLLVKIRIKKGS</sequence>
<dbReference type="Pfam" id="PF03544">
    <property type="entry name" value="TonB_C"/>
    <property type="match status" value="1"/>
</dbReference>
<dbReference type="GO" id="GO:0055085">
    <property type="term" value="P:transmembrane transport"/>
    <property type="evidence" value="ECO:0007669"/>
    <property type="project" value="InterPro"/>
</dbReference>
<evidence type="ECO:0000313" key="11">
    <source>
        <dbReference type="EMBL" id="VAX22469.1"/>
    </source>
</evidence>
<keyword evidence="7" id="KW-0653">Protein transport</keyword>
<dbReference type="InterPro" id="IPR008969">
    <property type="entry name" value="CarboxyPept-like_regulatory"/>
</dbReference>
<keyword evidence="9" id="KW-0472">Membrane</keyword>
<organism evidence="11">
    <name type="scientific">hydrothermal vent metagenome</name>
    <dbReference type="NCBI Taxonomy" id="652676"/>
    <lineage>
        <taxon>unclassified sequences</taxon>
        <taxon>metagenomes</taxon>
        <taxon>ecological metagenomes</taxon>
    </lineage>
</organism>
<dbReference type="InterPro" id="IPR051045">
    <property type="entry name" value="TonB-dependent_transducer"/>
</dbReference>
<reference evidence="11" key="1">
    <citation type="submission" date="2018-06" db="EMBL/GenBank/DDBJ databases">
        <authorList>
            <person name="Zhirakovskaya E."/>
        </authorList>
    </citation>
    <scope>NUCLEOTIDE SEQUENCE</scope>
</reference>
<dbReference type="GO" id="GO:0015031">
    <property type="term" value="P:protein transport"/>
    <property type="evidence" value="ECO:0007669"/>
    <property type="project" value="UniProtKB-KW"/>
</dbReference>
<keyword evidence="4" id="KW-1003">Cell membrane</keyword>
<feature type="domain" description="TonB C-terminal" evidence="10">
    <location>
        <begin position="181"/>
        <end position="276"/>
    </location>
</feature>
<evidence type="ECO:0000256" key="3">
    <source>
        <dbReference type="ARBA" id="ARBA00022448"/>
    </source>
</evidence>
<dbReference type="Pfam" id="PF13715">
    <property type="entry name" value="CarbopepD_reg_2"/>
    <property type="match status" value="1"/>
</dbReference>
<evidence type="ECO:0000256" key="5">
    <source>
        <dbReference type="ARBA" id="ARBA00022519"/>
    </source>
</evidence>
<evidence type="ECO:0000256" key="1">
    <source>
        <dbReference type="ARBA" id="ARBA00004383"/>
    </source>
</evidence>
<evidence type="ECO:0000256" key="7">
    <source>
        <dbReference type="ARBA" id="ARBA00022927"/>
    </source>
</evidence>
<evidence type="ECO:0000259" key="10">
    <source>
        <dbReference type="PROSITE" id="PS52015"/>
    </source>
</evidence>
<evidence type="ECO:0000256" key="4">
    <source>
        <dbReference type="ARBA" id="ARBA00022475"/>
    </source>
</evidence>
<dbReference type="GO" id="GO:0098797">
    <property type="term" value="C:plasma membrane protein complex"/>
    <property type="evidence" value="ECO:0007669"/>
    <property type="project" value="TreeGrafter"/>
</dbReference>
<evidence type="ECO:0000256" key="9">
    <source>
        <dbReference type="ARBA" id="ARBA00023136"/>
    </source>
</evidence>
<dbReference type="InterPro" id="IPR006260">
    <property type="entry name" value="TonB/TolA_C"/>
</dbReference>
<dbReference type="Gene3D" id="2.60.40.1120">
    <property type="entry name" value="Carboxypeptidase-like, regulatory domain"/>
    <property type="match status" value="1"/>
</dbReference>
<accession>A0A3B1BWZ9</accession>
<gene>
    <name evidence="11" type="ORF">MNBD_IGNAVI01-1061</name>
</gene>
<comment type="subcellular location">
    <subcellularLocation>
        <location evidence="1">Cell inner membrane</location>
        <topology evidence="1">Single-pass membrane protein</topology>
        <orientation evidence="1">Periplasmic side</orientation>
    </subcellularLocation>
</comment>
<dbReference type="PROSITE" id="PS52015">
    <property type="entry name" value="TONB_CTD"/>
    <property type="match status" value="1"/>
</dbReference>
<dbReference type="EMBL" id="UOGD01000227">
    <property type="protein sequence ID" value="VAX22469.1"/>
    <property type="molecule type" value="Genomic_DNA"/>
</dbReference>
<dbReference type="Gene3D" id="3.30.1150.10">
    <property type="match status" value="1"/>
</dbReference>
<dbReference type="NCBIfam" id="TIGR01352">
    <property type="entry name" value="tonB_Cterm"/>
    <property type="match status" value="1"/>
</dbReference>
<dbReference type="SUPFAM" id="SSF49464">
    <property type="entry name" value="Carboxypeptidase regulatory domain-like"/>
    <property type="match status" value="1"/>
</dbReference>
<keyword evidence="8" id="KW-1133">Transmembrane helix</keyword>
<evidence type="ECO:0000256" key="8">
    <source>
        <dbReference type="ARBA" id="ARBA00022989"/>
    </source>
</evidence>
<proteinExistence type="inferred from homology"/>
<keyword evidence="5" id="KW-0997">Cell inner membrane</keyword>
<dbReference type="PANTHER" id="PTHR33446">
    <property type="entry name" value="PROTEIN TONB-RELATED"/>
    <property type="match status" value="1"/>
</dbReference>
<dbReference type="PROSITE" id="PS51257">
    <property type="entry name" value="PROKAR_LIPOPROTEIN"/>
    <property type="match status" value="1"/>
</dbReference>
<name>A0A3B1BWZ9_9ZZZZ</name>
<evidence type="ECO:0000256" key="6">
    <source>
        <dbReference type="ARBA" id="ARBA00022692"/>
    </source>
</evidence>
<keyword evidence="3" id="KW-0813">Transport</keyword>
<comment type="similarity">
    <text evidence="2">Belongs to the TonB family.</text>
</comment>
<evidence type="ECO:0000256" key="2">
    <source>
        <dbReference type="ARBA" id="ARBA00006555"/>
    </source>
</evidence>
<keyword evidence="6" id="KW-0812">Transmembrane</keyword>